<dbReference type="Pfam" id="PF13673">
    <property type="entry name" value="Acetyltransf_10"/>
    <property type="match status" value="1"/>
</dbReference>
<dbReference type="Proteomes" id="UP001139095">
    <property type="component" value="Unassembled WGS sequence"/>
</dbReference>
<comment type="caution">
    <text evidence="2">The sequence shown here is derived from an EMBL/GenBank/DDBJ whole genome shotgun (WGS) entry which is preliminary data.</text>
</comment>
<proteinExistence type="predicted"/>
<dbReference type="InterPro" id="IPR000182">
    <property type="entry name" value="GNAT_dom"/>
</dbReference>
<dbReference type="CDD" id="cd04301">
    <property type="entry name" value="NAT_SF"/>
    <property type="match status" value="1"/>
</dbReference>
<dbReference type="EC" id="2.3.1.-" evidence="2"/>
<name>A0A9X1LBR2_9GAMM</name>
<evidence type="ECO:0000313" key="3">
    <source>
        <dbReference type="Proteomes" id="UP001139095"/>
    </source>
</evidence>
<dbReference type="GO" id="GO:0016747">
    <property type="term" value="F:acyltransferase activity, transferring groups other than amino-acyl groups"/>
    <property type="evidence" value="ECO:0007669"/>
    <property type="project" value="InterPro"/>
</dbReference>
<dbReference type="EMBL" id="JAJATW010000002">
    <property type="protein sequence ID" value="MCB5160752.1"/>
    <property type="molecule type" value="Genomic_DNA"/>
</dbReference>
<dbReference type="InterPro" id="IPR016181">
    <property type="entry name" value="Acyl_CoA_acyltransferase"/>
</dbReference>
<evidence type="ECO:0000259" key="1">
    <source>
        <dbReference type="PROSITE" id="PS51186"/>
    </source>
</evidence>
<gene>
    <name evidence="2" type="ORF">LG368_02415</name>
</gene>
<keyword evidence="2" id="KW-0012">Acyltransferase</keyword>
<accession>A0A9X1LBR2</accession>
<feature type="domain" description="N-acetyltransferase" evidence="1">
    <location>
        <begin position="8"/>
        <end position="150"/>
    </location>
</feature>
<keyword evidence="3" id="KW-1185">Reference proteome</keyword>
<reference evidence="2" key="1">
    <citation type="submission" date="2021-10" db="EMBL/GenBank/DDBJ databases">
        <title>Marinomonas pontica sp. nov., isolated from the Black Sea.</title>
        <authorList>
            <person name="Zhao L.-H."/>
            <person name="Xue J.-H."/>
        </authorList>
    </citation>
    <scope>NUCLEOTIDE SEQUENCE</scope>
    <source>
        <strain evidence="2">E8</strain>
    </source>
</reference>
<protein>
    <submittedName>
        <fullName evidence="2">GNAT family N-acetyltransferase</fullName>
        <ecNumber evidence="2">2.3.1.-</ecNumber>
    </submittedName>
</protein>
<dbReference type="Gene3D" id="3.40.630.30">
    <property type="match status" value="1"/>
</dbReference>
<dbReference type="RefSeq" id="WP_226753135.1">
    <property type="nucleotide sequence ID" value="NZ_JAJATW010000002.1"/>
</dbReference>
<dbReference type="SUPFAM" id="SSF55729">
    <property type="entry name" value="Acyl-CoA N-acyltransferases (Nat)"/>
    <property type="match status" value="1"/>
</dbReference>
<dbReference type="PROSITE" id="PS51186">
    <property type="entry name" value="GNAT"/>
    <property type="match status" value="1"/>
</dbReference>
<keyword evidence="2" id="KW-0808">Transferase</keyword>
<organism evidence="2 3">
    <name type="scientific">Marinomonas algarum</name>
    <dbReference type="NCBI Taxonomy" id="2883105"/>
    <lineage>
        <taxon>Bacteria</taxon>
        <taxon>Pseudomonadati</taxon>
        <taxon>Pseudomonadota</taxon>
        <taxon>Gammaproteobacteria</taxon>
        <taxon>Oceanospirillales</taxon>
        <taxon>Oceanospirillaceae</taxon>
        <taxon>Marinomonas</taxon>
    </lineage>
</organism>
<dbReference type="AlphaFoldDB" id="A0A9X1LBR2"/>
<sequence length="157" mass="18004">MIITWHCQPFHSLSVAVLYDILKLRSEVFVMEQNCVFLDLDDLDKQENTQHLYALSEGKVVAYARLLAEGESYPDHTSIGRVVVAASHRKEKLGHILMHHALGEITKRWPNYPIKIGAQSHLERFYQAHGFNVISEPYMEDGIEHYTMLNNSLLGVN</sequence>
<evidence type="ECO:0000313" key="2">
    <source>
        <dbReference type="EMBL" id="MCB5160752.1"/>
    </source>
</evidence>